<evidence type="ECO:0000256" key="6">
    <source>
        <dbReference type="SAM" id="MobiDB-lite"/>
    </source>
</evidence>
<dbReference type="STRING" id="48269.A0A183MZG5"/>
<feature type="compositionally biased region" description="Basic and acidic residues" evidence="6">
    <location>
        <begin position="20"/>
        <end position="31"/>
    </location>
</feature>
<dbReference type="InterPro" id="IPR009057">
    <property type="entry name" value="Homeodomain-like_sf"/>
</dbReference>
<dbReference type="GO" id="GO:0005634">
    <property type="term" value="C:nucleus"/>
    <property type="evidence" value="ECO:0007669"/>
    <property type="project" value="UniProtKB-SubCell"/>
</dbReference>
<feature type="region of interest" description="Disordered" evidence="6">
    <location>
        <begin position="20"/>
        <end position="66"/>
    </location>
</feature>
<dbReference type="InterPro" id="IPR001356">
    <property type="entry name" value="HD"/>
</dbReference>
<dbReference type="Gene3D" id="1.10.10.60">
    <property type="entry name" value="Homeodomain-like"/>
    <property type="match status" value="1"/>
</dbReference>
<gene>
    <name evidence="7" type="ORF">SMRZ_LOCUS21440</name>
</gene>
<feature type="compositionally biased region" description="Low complexity" evidence="6">
    <location>
        <begin position="32"/>
        <end position="56"/>
    </location>
</feature>
<dbReference type="GO" id="GO:0000981">
    <property type="term" value="F:DNA-binding transcription factor activity, RNA polymerase II-specific"/>
    <property type="evidence" value="ECO:0007669"/>
    <property type="project" value="TreeGrafter"/>
</dbReference>
<comment type="subcellular location">
    <subcellularLocation>
        <location evidence="4 5">Nucleus</location>
    </subcellularLocation>
</comment>
<dbReference type="GO" id="GO:0000978">
    <property type="term" value="F:RNA polymerase II cis-regulatory region sequence-specific DNA binding"/>
    <property type="evidence" value="ECO:0007669"/>
    <property type="project" value="TreeGrafter"/>
</dbReference>
<dbReference type="PROSITE" id="PS50071">
    <property type="entry name" value="HOMEOBOX_2"/>
    <property type="match status" value="1"/>
</dbReference>
<evidence type="ECO:0000256" key="3">
    <source>
        <dbReference type="ARBA" id="ARBA00023242"/>
    </source>
</evidence>
<evidence type="ECO:0000256" key="5">
    <source>
        <dbReference type="RuleBase" id="RU000682"/>
    </source>
</evidence>
<dbReference type="SUPFAM" id="SSF46689">
    <property type="entry name" value="Homeodomain-like"/>
    <property type="match status" value="1"/>
</dbReference>
<evidence type="ECO:0000256" key="2">
    <source>
        <dbReference type="ARBA" id="ARBA00023155"/>
    </source>
</evidence>
<dbReference type="CDD" id="cd00086">
    <property type="entry name" value="homeodomain"/>
    <property type="match status" value="1"/>
</dbReference>
<dbReference type="PANTHER" id="PTHR45664:SF12">
    <property type="entry name" value="PANCREAS_DUODENUM HOMEOBOX PROTEIN 1"/>
    <property type="match status" value="1"/>
</dbReference>
<dbReference type="AlphaFoldDB" id="A0A183MZG5"/>
<evidence type="ECO:0000313" key="8">
    <source>
        <dbReference type="Proteomes" id="UP000277204"/>
    </source>
</evidence>
<dbReference type="Pfam" id="PF00046">
    <property type="entry name" value="Homeodomain"/>
    <property type="match status" value="1"/>
</dbReference>
<keyword evidence="2 4" id="KW-0371">Homeobox</keyword>
<sequence>MFNKYDESCNEMNFHTDITEKHKINHNHSDENNNNNNNTSNNTECSSSTSSNNSKTLNKKSKRARTAYTQTQLIELEKEFWYSQYLCRPRRIEIASTLKLTEKQIKVSK</sequence>
<accession>A0A183MZG5</accession>
<keyword evidence="3 4" id="KW-0539">Nucleus</keyword>
<dbReference type="SMART" id="SM00389">
    <property type="entry name" value="HOX"/>
    <property type="match status" value="1"/>
</dbReference>
<organism evidence="7 8">
    <name type="scientific">Schistosoma margrebowiei</name>
    <dbReference type="NCBI Taxonomy" id="48269"/>
    <lineage>
        <taxon>Eukaryota</taxon>
        <taxon>Metazoa</taxon>
        <taxon>Spiralia</taxon>
        <taxon>Lophotrochozoa</taxon>
        <taxon>Platyhelminthes</taxon>
        <taxon>Trematoda</taxon>
        <taxon>Digenea</taxon>
        <taxon>Strigeidida</taxon>
        <taxon>Schistosomatoidea</taxon>
        <taxon>Schistosomatidae</taxon>
        <taxon>Schistosoma</taxon>
    </lineage>
</organism>
<dbReference type="EMBL" id="UZAI01018708">
    <property type="protein sequence ID" value="VDP39537.1"/>
    <property type="molecule type" value="Genomic_DNA"/>
</dbReference>
<keyword evidence="8" id="KW-1185">Reference proteome</keyword>
<proteinExistence type="predicted"/>
<name>A0A183MZG5_9TREM</name>
<evidence type="ECO:0000313" key="7">
    <source>
        <dbReference type="EMBL" id="VDP39537.1"/>
    </source>
</evidence>
<dbReference type="PANTHER" id="PTHR45664">
    <property type="entry name" value="PROTEIN ZERKNUELLT 1-RELATED"/>
    <property type="match status" value="1"/>
</dbReference>
<protein>
    <submittedName>
        <fullName evidence="7">Uncharacterized protein</fullName>
    </submittedName>
</protein>
<reference evidence="7 8" key="1">
    <citation type="submission" date="2018-11" db="EMBL/GenBank/DDBJ databases">
        <authorList>
            <consortium name="Pathogen Informatics"/>
        </authorList>
    </citation>
    <scope>NUCLEOTIDE SEQUENCE [LARGE SCALE GENOMIC DNA]</scope>
    <source>
        <strain evidence="7 8">Zambia</strain>
    </source>
</reference>
<dbReference type="GO" id="GO:0009893">
    <property type="term" value="P:positive regulation of metabolic process"/>
    <property type="evidence" value="ECO:0007669"/>
    <property type="project" value="UniProtKB-ARBA"/>
</dbReference>
<feature type="DNA-binding region" description="Homeobox" evidence="4">
    <location>
        <begin position="61"/>
        <end position="108"/>
    </location>
</feature>
<dbReference type="Proteomes" id="UP000277204">
    <property type="component" value="Unassembled WGS sequence"/>
</dbReference>
<evidence type="ECO:0000256" key="4">
    <source>
        <dbReference type="PROSITE-ProRule" id="PRU00108"/>
    </source>
</evidence>
<evidence type="ECO:0000256" key="1">
    <source>
        <dbReference type="ARBA" id="ARBA00023125"/>
    </source>
</evidence>
<keyword evidence="1 4" id="KW-0238">DNA-binding</keyword>